<feature type="transmembrane region" description="Helical" evidence="1">
    <location>
        <begin position="37"/>
        <end position="58"/>
    </location>
</feature>
<keyword evidence="1" id="KW-1133">Transmembrane helix</keyword>
<evidence type="ECO:0000313" key="2">
    <source>
        <dbReference type="EMBL" id="OGD66914.1"/>
    </source>
</evidence>
<dbReference type="EMBL" id="MFAE01000012">
    <property type="protein sequence ID" value="OGD66914.1"/>
    <property type="molecule type" value="Genomic_DNA"/>
</dbReference>
<evidence type="ECO:0000313" key="3">
    <source>
        <dbReference type="Proteomes" id="UP000179003"/>
    </source>
</evidence>
<organism evidence="2 3">
    <name type="scientific">Candidatus Campbellbacteria bacterium RIFOXYC2_FULL_35_25</name>
    <dbReference type="NCBI Taxonomy" id="1797582"/>
    <lineage>
        <taxon>Bacteria</taxon>
        <taxon>Candidatus Campbelliibacteriota</taxon>
    </lineage>
</organism>
<accession>A0A1F5EI81</accession>
<dbReference type="STRING" id="1797582.A2442_03460"/>
<evidence type="ECO:0000256" key="1">
    <source>
        <dbReference type="SAM" id="Phobius"/>
    </source>
</evidence>
<dbReference type="AlphaFoldDB" id="A0A1F5EI81"/>
<keyword evidence="1" id="KW-0472">Membrane</keyword>
<reference evidence="2 3" key="1">
    <citation type="journal article" date="2016" name="Nat. Commun.">
        <title>Thousands of microbial genomes shed light on interconnected biogeochemical processes in an aquifer system.</title>
        <authorList>
            <person name="Anantharaman K."/>
            <person name="Brown C.T."/>
            <person name="Hug L.A."/>
            <person name="Sharon I."/>
            <person name="Castelle C.J."/>
            <person name="Probst A.J."/>
            <person name="Thomas B.C."/>
            <person name="Singh A."/>
            <person name="Wilkins M.J."/>
            <person name="Karaoz U."/>
            <person name="Brodie E.L."/>
            <person name="Williams K.H."/>
            <person name="Hubbard S.S."/>
            <person name="Banfield J.F."/>
        </authorList>
    </citation>
    <scope>NUCLEOTIDE SEQUENCE [LARGE SCALE GENOMIC DNA]</scope>
</reference>
<name>A0A1F5EI81_9BACT</name>
<protein>
    <submittedName>
        <fullName evidence="2">Uncharacterized protein</fullName>
    </submittedName>
</protein>
<dbReference type="Proteomes" id="UP000179003">
    <property type="component" value="Unassembled WGS sequence"/>
</dbReference>
<keyword evidence="1" id="KW-0812">Transmembrane</keyword>
<sequence length="84" mass="9530">MSNVEFQEEERGRVRGEKVSAITKLLMKMGVKDEKQANKVMLGIVVFCVLLTIIILWVNKVPTNNQEMSPEVLQELINIGEMTP</sequence>
<comment type="caution">
    <text evidence="2">The sequence shown here is derived from an EMBL/GenBank/DDBJ whole genome shotgun (WGS) entry which is preliminary data.</text>
</comment>
<gene>
    <name evidence="2" type="ORF">A2442_03460</name>
</gene>
<proteinExistence type="predicted"/>